<dbReference type="Proteomes" id="UP000494040">
    <property type="component" value="Unassembled WGS sequence"/>
</dbReference>
<reference evidence="3" key="1">
    <citation type="submission" date="2022-01" db="UniProtKB">
        <authorList>
            <consortium name="EnsemblMetazoa"/>
        </authorList>
    </citation>
    <scope>IDENTIFICATION</scope>
</reference>
<evidence type="ECO:0000313" key="3">
    <source>
        <dbReference type="EnsemblMetazoa" id="XP_014243921.1"/>
    </source>
</evidence>
<accession>A0A8I6RES5</accession>
<feature type="region of interest" description="Disordered" evidence="1">
    <location>
        <begin position="235"/>
        <end position="281"/>
    </location>
</feature>
<feature type="transmembrane region" description="Helical" evidence="2">
    <location>
        <begin position="73"/>
        <end position="93"/>
    </location>
</feature>
<dbReference type="RefSeq" id="XP_014243921.1">
    <property type="nucleotide sequence ID" value="XM_014388435.2"/>
</dbReference>
<dbReference type="OMA" id="WKSHRTA"/>
<dbReference type="GeneID" id="106663539"/>
<keyword evidence="2" id="KW-1133">Transmembrane helix</keyword>
<name>A0A8I6RES5_CIMLE</name>
<evidence type="ECO:0008006" key="5">
    <source>
        <dbReference type="Google" id="ProtNLM"/>
    </source>
</evidence>
<evidence type="ECO:0000256" key="2">
    <source>
        <dbReference type="SAM" id="Phobius"/>
    </source>
</evidence>
<dbReference type="OrthoDB" id="7733275at2759"/>
<feature type="transmembrane region" description="Helical" evidence="2">
    <location>
        <begin position="39"/>
        <end position="67"/>
    </location>
</feature>
<feature type="region of interest" description="Disordered" evidence="1">
    <location>
        <begin position="293"/>
        <end position="313"/>
    </location>
</feature>
<dbReference type="AlphaFoldDB" id="A0A8I6RES5"/>
<dbReference type="KEGG" id="clec:106663539"/>
<organism evidence="3 4">
    <name type="scientific">Cimex lectularius</name>
    <name type="common">Bed bug</name>
    <name type="synonym">Acanthia lectularia</name>
    <dbReference type="NCBI Taxonomy" id="79782"/>
    <lineage>
        <taxon>Eukaryota</taxon>
        <taxon>Metazoa</taxon>
        <taxon>Ecdysozoa</taxon>
        <taxon>Arthropoda</taxon>
        <taxon>Hexapoda</taxon>
        <taxon>Insecta</taxon>
        <taxon>Pterygota</taxon>
        <taxon>Neoptera</taxon>
        <taxon>Paraneoptera</taxon>
        <taxon>Hemiptera</taxon>
        <taxon>Heteroptera</taxon>
        <taxon>Panheteroptera</taxon>
        <taxon>Cimicomorpha</taxon>
        <taxon>Cimicidae</taxon>
        <taxon>Cimex</taxon>
    </lineage>
</organism>
<evidence type="ECO:0000256" key="1">
    <source>
        <dbReference type="SAM" id="MobiDB-lite"/>
    </source>
</evidence>
<evidence type="ECO:0000313" key="4">
    <source>
        <dbReference type="Proteomes" id="UP000494040"/>
    </source>
</evidence>
<dbReference type="EnsemblMetazoa" id="XM_014388435.2">
    <property type="protein sequence ID" value="XP_014243921.1"/>
    <property type="gene ID" value="LOC106663539"/>
</dbReference>
<proteinExistence type="predicted"/>
<keyword evidence="2" id="KW-0472">Membrane</keyword>
<keyword evidence="4" id="KW-1185">Reference proteome</keyword>
<feature type="transmembrane region" description="Helical" evidence="2">
    <location>
        <begin position="152"/>
        <end position="175"/>
    </location>
</feature>
<keyword evidence="2" id="KW-0812">Transmembrane</keyword>
<feature type="region of interest" description="Disordered" evidence="1">
    <location>
        <begin position="1"/>
        <end position="23"/>
    </location>
</feature>
<sequence>MDSTMRSSKGGKPSLIAKSPSSEKTLLSSADGTYRETNLLLLISNLQVVSGLLMLVFGVLCAVYDVSMSRLGAGLWGGMVSLLAGSLGTAATLNTCLSRRSSSLYLTLYLALCLVSLAVNTLVIVLTLTALVRDARQDSDFLAVEDSAGHWAGQWCGIGLLGATILHLICTLVSIPMSCKKACVSYESQHDLQDAKHHLVRTWLGRHNPPFLTPHHLLVEGSTVYTVPYPHSFTSVHPPRQYKQRPHVSRPPSQSTADPVKKSRKKTKEVTDEEIDKTYTGLDREIAEEFISIAMQPKPPSSRSESSISQIIP</sequence>
<feature type="transmembrane region" description="Helical" evidence="2">
    <location>
        <begin position="105"/>
        <end position="132"/>
    </location>
</feature>
<feature type="compositionally biased region" description="Low complexity" evidence="1">
    <location>
        <begin position="301"/>
        <end position="313"/>
    </location>
</feature>
<protein>
    <recommendedName>
        <fullName evidence="5">Transmembrane protein</fullName>
    </recommendedName>
</protein>